<dbReference type="InterPro" id="IPR036291">
    <property type="entry name" value="NAD(P)-bd_dom_sf"/>
</dbReference>
<dbReference type="GO" id="GO:0016491">
    <property type="term" value="F:oxidoreductase activity"/>
    <property type="evidence" value="ECO:0007669"/>
    <property type="project" value="UniProtKB-KW"/>
</dbReference>
<dbReference type="SUPFAM" id="SSF51735">
    <property type="entry name" value="NAD(P)-binding Rossmann-fold domains"/>
    <property type="match status" value="1"/>
</dbReference>
<evidence type="ECO:0000256" key="2">
    <source>
        <dbReference type="ARBA" id="ARBA00023002"/>
    </source>
</evidence>
<dbReference type="Gene3D" id="3.40.50.720">
    <property type="entry name" value="NAD(P)-binding Rossmann-like Domain"/>
    <property type="match status" value="1"/>
</dbReference>
<dbReference type="STRING" id="13333.U5D9L1"/>
<accession>U5D9L1</accession>
<dbReference type="HOGENOM" id="CLU_010194_1_0_1"/>
<dbReference type="InterPro" id="IPR002347">
    <property type="entry name" value="SDR_fam"/>
</dbReference>
<dbReference type="PANTHER" id="PTHR43180:SF42">
    <property type="entry name" value="SHORT-CHAIN DEHYDROGENASE REDUCTASE ATA1"/>
    <property type="match status" value="1"/>
</dbReference>
<reference evidence="4" key="1">
    <citation type="journal article" date="2013" name="Science">
        <title>The Amborella genome and the evolution of flowering plants.</title>
        <authorList>
            <consortium name="Amborella Genome Project"/>
        </authorList>
    </citation>
    <scope>NUCLEOTIDE SEQUENCE [LARGE SCALE GENOMIC DNA]</scope>
</reference>
<dbReference type="PRINTS" id="PR00080">
    <property type="entry name" value="SDRFAMILY"/>
</dbReference>
<keyword evidence="4" id="KW-1185">Reference proteome</keyword>
<dbReference type="Proteomes" id="UP000017836">
    <property type="component" value="Unassembled WGS sequence"/>
</dbReference>
<keyword evidence="2" id="KW-0560">Oxidoreductase</keyword>
<dbReference type="KEGG" id="atr:18445390"/>
<organism evidence="3 4">
    <name type="scientific">Amborella trichopoda</name>
    <dbReference type="NCBI Taxonomy" id="13333"/>
    <lineage>
        <taxon>Eukaryota</taxon>
        <taxon>Viridiplantae</taxon>
        <taxon>Streptophyta</taxon>
        <taxon>Embryophyta</taxon>
        <taxon>Tracheophyta</taxon>
        <taxon>Spermatophyta</taxon>
        <taxon>Magnoliopsida</taxon>
        <taxon>Amborellales</taxon>
        <taxon>Amborellaceae</taxon>
        <taxon>Amborella</taxon>
    </lineage>
</organism>
<dbReference type="EMBL" id="KI392384">
    <property type="protein sequence ID" value="ERN17058.1"/>
    <property type="molecule type" value="Genomic_DNA"/>
</dbReference>
<dbReference type="Pfam" id="PF13561">
    <property type="entry name" value="adh_short_C2"/>
    <property type="match status" value="1"/>
</dbReference>
<name>U5D9L1_AMBTC</name>
<dbReference type="AlphaFoldDB" id="U5D9L1"/>
<comment type="similarity">
    <text evidence="1">Belongs to the short-chain dehydrogenases/reductases (SDR) family.</text>
</comment>
<evidence type="ECO:0000313" key="4">
    <source>
        <dbReference type="Proteomes" id="UP000017836"/>
    </source>
</evidence>
<proteinExistence type="inferred from homology"/>
<dbReference type="PROSITE" id="PS00061">
    <property type="entry name" value="ADH_SHORT"/>
    <property type="match status" value="1"/>
</dbReference>
<dbReference type="OMA" id="TETAACE"/>
<evidence type="ECO:0000256" key="1">
    <source>
        <dbReference type="ARBA" id="ARBA00006484"/>
    </source>
</evidence>
<dbReference type="InterPro" id="IPR020904">
    <property type="entry name" value="Sc_DH/Rdtase_CS"/>
</dbReference>
<dbReference type="PRINTS" id="PR00081">
    <property type="entry name" value="GDHRDH"/>
</dbReference>
<evidence type="ECO:0000313" key="3">
    <source>
        <dbReference type="EMBL" id="ERN17058.1"/>
    </source>
</evidence>
<dbReference type="eggNOG" id="KOG0725">
    <property type="taxonomic scope" value="Eukaryota"/>
</dbReference>
<protein>
    <submittedName>
        <fullName evidence="3">Uncharacterized protein</fullName>
    </submittedName>
</protein>
<gene>
    <name evidence="3" type="ORF">AMTR_s00044p00056720</name>
</gene>
<sequence length="276" mass="28346">MSSSLCNSKSNRLKGKVAIITGGARGIGAAAARLFALHGAHVTVADILDDEGPALCTKIGARYMHCDVSLESDVAATVRSTVAQHGCLDIMFNNAGIAGQLGSITHLNSKLMQNLLSVNLCGPVYGIKHAAQAMIKGRVQGSIVCTASSAALMGGLGSHAYTMSKEAVVGIVRSAACELGVHGIRVNCVSPHGVASDMLVGAYREILGREDLGAEAVDRVVAESGSLLKGRSATPEDVANAALFLASDESGFVTGHNLVVDGGFTSACNTMSFIYQ</sequence>
<dbReference type="PANTHER" id="PTHR43180">
    <property type="entry name" value="3-OXOACYL-(ACYL-CARRIER-PROTEIN) REDUCTASE (AFU_ORTHOLOGUE AFUA_6G11210)"/>
    <property type="match status" value="1"/>
</dbReference>
<dbReference type="OrthoDB" id="294295at2759"/>
<dbReference type="FunFam" id="3.40.50.720:FF:000084">
    <property type="entry name" value="Short-chain dehydrogenase reductase"/>
    <property type="match status" value="1"/>
</dbReference>
<dbReference type="Gramene" id="ERN17058">
    <property type="protein sequence ID" value="ERN17058"/>
    <property type="gene ID" value="AMTR_s00044p00056720"/>
</dbReference>